<keyword evidence="2" id="KW-0479">Metal-binding</keyword>
<keyword evidence="9" id="KW-0539">Nucleus</keyword>
<dbReference type="PANTHER" id="PTHR24388">
    <property type="entry name" value="ZINC FINGER PROTEIN"/>
    <property type="match status" value="1"/>
</dbReference>
<reference evidence="13" key="1">
    <citation type="submission" date="2025-08" db="UniProtKB">
        <authorList>
            <consortium name="RefSeq"/>
        </authorList>
    </citation>
    <scope>IDENTIFICATION</scope>
    <source>
        <tissue evidence="13">Skeletal muscle</tissue>
    </source>
</reference>
<proteinExistence type="predicted"/>
<feature type="domain" description="C2H2-type" evidence="11">
    <location>
        <begin position="79"/>
        <end position="106"/>
    </location>
</feature>
<dbReference type="OrthoDB" id="6077919at2759"/>
<dbReference type="GO" id="GO:0000981">
    <property type="term" value="F:DNA-binding transcription factor activity, RNA polymerase II-specific"/>
    <property type="evidence" value="ECO:0007669"/>
    <property type="project" value="TreeGrafter"/>
</dbReference>
<accession>A0A6I9Y4N0</accession>
<evidence type="ECO:0000256" key="6">
    <source>
        <dbReference type="ARBA" id="ARBA00023015"/>
    </source>
</evidence>
<evidence type="ECO:0000256" key="2">
    <source>
        <dbReference type="ARBA" id="ARBA00022723"/>
    </source>
</evidence>
<organism evidence="12 13">
    <name type="scientific">Thamnophis sirtalis</name>
    <dbReference type="NCBI Taxonomy" id="35019"/>
    <lineage>
        <taxon>Eukaryota</taxon>
        <taxon>Metazoa</taxon>
        <taxon>Chordata</taxon>
        <taxon>Craniata</taxon>
        <taxon>Vertebrata</taxon>
        <taxon>Euteleostomi</taxon>
        <taxon>Lepidosauria</taxon>
        <taxon>Squamata</taxon>
        <taxon>Bifurcata</taxon>
        <taxon>Unidentata</taxon>
        <taxon>Episquamata</taxon>
        <taxon>Toxicofera</taxon>
        <taxon>Serpentes</taxon>
        <taxon>Colubroidea</taxon>
        <taxon>Colubridae</taxon>
        <taxon>Natricinae</taxon>
        <taxon>Thamnophis</taxon>
    </lineage>
</organism>
<dbReference type="SUPFAM" id="SSF57667">
    <property type="entry name" value="beta-beta-alpha zinc fingers"/>
    <property type="match status" value="2"/>
</dbReference>
<dbReference type="InterPro" id="IPR036236">
    <property type="entry name" value="Znf_C2H2_sf"/>
</dbReference>
<keyword evidence="6" id="KW-0805">Transcription regulation</keyword>
<keyword evidence="8" id="KW-0804">Transcription</keyword>
<dbReference type="FunFam" id="3.30.160.60:FF:000049">
    <property type="entry name" value="transcriptional repressor CTCF isoform X1"/>
    <property type="match status" value="2"/>
</dbReference>
<comment type="subcellular location">
    <subcellularLocation>
        <location evidence="1">Nucleus</location>
    </subcellularLocation>
</comment>
<keyword evidence="4 10" id="KW-0863">Zinc-finger</keyword>
<keyword evidence="5" id="KW-0862">Zinc</keyword>
<dbReference type="SMART" id="SM00355">
    <property type="entry name" value="ZnF_C2H2"/>
    <property type="match status" value="3"/>
</dbReference>
<dbReference type="GO" id="GO:0005634">
    <property type="term" value="C:nucleus"/>
    <property type="evidence" value="ECO:0007669"/>
    <property type="project" value="UniProtKB-SubCell"/>
</dbReference>
<protein>
    <submittedName>
        <fullName evidence="13">Transcriptional repressor CTCFL-like</fullName>
    </submittedName>
</protein>
<evidence type="ECO:0000256" key="3">
    <source>
        <dbReference type="ARBA" id="ARBA00022737"/>
    </source>
</evidence>
<sequence>VDVKLTARYHNKFLSIPGTKPQKCNECGMAFVTVGELSHHKRYKHTLEKPFKCSICNYCSVEASKLKRHISSHTGERPYSCTVCSYASRDTYKLKRHMVTHPEEGSVALKTIREQSSQYINAIFDGFIPRV</sequence>
<dbReference type="GeneID" id="106546659"/>
<dbReference type="AlphaFoldDB" id="A0A6I9Y4N0"/>
<keyword evidence="7" id="KW-0238">DNA-binding</keyword>
<feature type="domain" description="C2H2-type" evidence="11">
    <location>
        <begin position="22"/>
        <end position="50"/>
    </location>
</feature>
<dbReference type="PROSITE" id="PS50157">
    <property type="entry name" value="ZINC_FINGER_C2H2_2"/>
    <property type="match status" value="3"/>
</dbReference>
<evidence type="ECO:0000256" key="10">
    <source>
        <dbReference type="PROSITE-ProRule" id="PRU00042"/>
    </source>
</evidence>
<evidence type="ECO:0000256" key="8">
    <source>
        <dbReference type="ARBA" id="ARBA00023163"/>
    </source>
</evidence>
<dbReference type="InterPro" id="IPR013087">
    <property type="entry name" value="Znf_C2H2_type"/>
</dbReference>
<gene>
    <name evidence="13" type="primary">LOC106546659</name>
</gene>
<evidence type="ECO:0000256" key="4">
    <source>
        <dbReference type="ARBA" id="ARBA00022771"/>
    </source>
</evidence>
<dbReference type="Gene3D" id="3.30.160.60">
    <property type="entry name" value="Classic Zinc Finger"/>
    <property type="match status" value="3"/>
</dbReference>
<dbReference type="InterPro" id="IPR050527">
    <property type="entry name" value="Snail/Krueppel_Znf"/>
</dbReference>
<dbReference type="KEGG" id="tsr:106546659"/>
<feature type="domain" description="C2H2-type" evidence="11">
    <location>
        <begin position="51"/>
        <end position="78"/>
    </location>
</feature>
<dbReference type="Proteomes" id="UP000504617">
    <property type="component" value="Unplaced"/>
</dbReference>
<evidence type="ECO:0000259" key="11">
    <source>
        <dbReference type="PROSITE" id="PS50157"/>
    </source>
</evidence>
<evidence type="ECO:0000256" key="1">
    <source>
        <dbReference type="ARBA" id="ARBA00004123"/>
    </source>
</evidence>
<evidence type="ECO:0000256" key="9">
    <source>
        <dbReference type="ARBA" id="ARBA00023242"/>
    </source>
</evidence>
<dbReference type="GO" id="GO:0008270">
    <property type="term" value="F:zinc ion binding"/>
    <property type="evidence" value="ECO:0007669"/>
    <property type="project" value="UniProtKB-KW"/>
</dbReference>
<evidence type="ECO:0000313" key="12">
    <source>
        <dbReference type="Proteomes" id="UP000504617"/>
    </source>
</evidence>
<dbReference type="FunFam" id="3.30.160.60:FF:000373">
    <property type="entry name" value="Putative transcriptional repressor ctcf"/>
    <property type="match status" value="1"/>
</dbReference>
<dbReference type="Pfam" id="PF00096">
    <property type="entry name" value="zf-C2H2"/>
    <property type="match status" value="3"/>
</dbReference>
<evidence type="ECO:0000256" key="7">
    <source>
        <dbReference type="ARBA" id="ARBA00023125"/>
    </source>
</evidence>
<evidence type="ECO:0000313" key="13">
    <source>
        <dbReference type="RefSeq" id="XP_013919053.1"/>
    </source>
</evidence>
<dbReference type="RefSeq" id="XP_013919053.1">
    <property type="nucleotide sequence ID" value="XM_014063578.1"/>
</dbReference>
<evidence type="ECO:0000256" key="5">
    <source>
        <dbReference type="ARBA" id="ARBA00022833"/>
    </source>
</evidence>
<name>A0A6I9Y4N0_9SAUR</name>
<keyword evidence="12" id="KW-1185">Reference proteome</keyword>
<dbReference type="PANTHER" id="PTHR24388:SF54">
    <property type="entry name" value="PROTEIN ESCARGOT"/>
    <property type="match status" value="1"/>
</dbReference>
<keyword evidence="3" id="KW-0677">Repeat</keyword>
<feature type="non-terminal residue" evidence="13">
    <location>
        <position position="1"/>
    </location>
</feature>
<dbReference type="PROSITE" id="PS00028">
    <property type="entry name" value="ZINC_FINGER_C2H2_1"/>
    <property type="match status" value="1"/>
</dbReference>
<dbReference type="GO" id="GO:0000978">
    <property type="term" value="F:RNA polymerase II cis-regulatory region sequence-specific DNA binding"/>
    <property type="evidence" value="ECO:0007669"/>
    <property type="project" value="TreeGrafter"/>
</dbReference>